<accession>A0A5B6WIE4</accession>
<reference evidence="2" key="1">
    <citation type="journal article" date="2019" name="Plant Biotechnol. J.">
        <title>Genome sequencing of the Australian wild diploid species Gossypium australe highlights disease resistance and delayed gland morphogenesis.</title>
        <authorList>
            <person name="Cai Y."/>
            <person name="Cai X."/>
            <person name="Wang Q."/>
            <person name="Wang P."/>
            <person name="Zhang Y."/>
            <person name="Cai C."/>
            <person name="Xu Y."/>
            <person name="Wang K."/>
            <person name="Zhou Z."/>
            <person name="Wang C."/>
            <person name="Geng S."/>
            <person name="Li B."/>
            <person name="Dong Q."/>
            <person name="Hou Y."/>
            <person name="Wang H."/>
            <person name="Ai P."/>
            <person name="Liu Z."/>
            <person name="Yi F."/>
            <person name="Sun M."/>
            <person name="An G."/>
            <person name="Cheng J."/>
            <person name="Zhang Y."/>
            <person name="Shi Q."/>
            <person name="Xie Y."/>
            <person name="Shi X."/>
            <person name="Chang Y."/>
            <person name="Huang F."/>
            <person name="Chen Y."/>
            <person name="Hong S."/>
            <person name="Mi L."/>
            <person name="Sun Q."/>
            <person name="Zhang L."/>
            <person name="Zhou B."/>
            <person name="Peng R."/>
            <person name="Zhang X."/>
            <person name="Liu F."/>
        </authorList>
    </citation>
    <scope>NUCLEOTIDE SEQUENCE [LARGE SCALE GENOMIC DNA]</scope>
    <source>
        <strain evidence="2">cv. PA1801</strain>
    </source>
</reference>
<dbReference type="InterPro" id="IPR043502">
    <property type="entry name" value="DNA/RNA_pol_sf"/>
</dbReference>
<dbReference type="InterPro" id="IPR021109">
    <property type="entry name" value="Peptidase_aspartic_dom_sf"/>
</dbReference>
<dbReference type="Gene3D" id="3.10.10.10">
    <property type="entry name" value="HIV Type 1 Reverse Transcriptase, subunit A, domain 1"/>
    <property type="match status" value="1"/>
</dbReference>
<dbReference type="CDD" id="cd01647">
    <property type="entry name" value="RT_LTR"/>
    <property type="match status" value="1"/>
</dbReference>
<dbReference type="SUPFAM" id="SSF56672">
    <property type="entry name" value="DNA/RNA polymerases"/>
    <property type="match status" value="1"/>
</dbReference>
<comment type="caution">
    <text evidence="1">The sequence shown here is derived from an EMBL/GenBank/DDBJ whole genome shotgun (WGS) entry which is preliminary data.</text>
</comment>
<dbReference type="PANTHER" id="PTHR24559:SF432">
    <property type="entry name" value="RNA-DIRECTED DNA POLYMERASE HOMOLOG"/>
    <property type="match status" value="1"/>
</dbReference>
<proteinExistence type="predicted"/>
<keyword evidence="2" id="KW-1185">Reference proteome</keyword>
<evidence type="ECO:0000313" key="1">
    <source>
        <dbReference type="EMBL" id="KAA3480662.1"/>
    </source>
</evidence>
<name>A0A5B6WIE4_9ROSI</name>
<dbReference type="InterPro" id="IPR043128">
    <property type="entry name" value="Rev_trsase/Diguanyl_cyclase"/>
</dbReference>
<organism evidence="1 2">
    <name type="scientific">Gossypium australe</name>
    <dbReference type="NCBI Taxonomy" id="47621"/>
    <lineage>
        <taxon>Eukaryota</taxon>
        <taxon>Viridiplantae</taxon>
        <taxon>Streptophyta</taxon>
        <taxon>Embryophyta</taxon>
        <taxon>Tracheophyta</taxon>
        <taxon>Spermatophyta</taxon>
        <taxon>Magnoliopsida</taxon>
        <taxon>eudicotyledons</taxon>
        <taxon>Gunneridae</taxon>
        <taxon>Pentapetalae</taxon>
        <taxon>rosids</taxon>
        <taxon>malvids</taxon>
        <taxon>Malvales</taxon>
        <taxon>Malvaceae</taxon>
        <taxon>Malvoideae</taxon>
        <taxon>Gossypium</taxon>
    </lineage>
</organism>
<dbReference type="EMBL" id="SMMG02000003">
    <property type="protein sequence ID" value="KAA3480662.1"/>
    <property type="molecule type" value="Genomic_DNA"/>
</dbReference>
<dbReference type="InterPro" id="IPR053134">
    <property type="entry name" value="RNA-dir_DNA_polymerase"/>
</dbReference>
<evidence type="ECO:0000313" key="2">
    <source>
        <dbReference type="Proteomes" id="UP000325315"/>
    </source>
</evidence>
<dbReference type="OrthoDB" id="1001379at2759"/>
<dbReference type="Gene3D" id="2.40.70.10">
    <property type="entry name" value="Acid Proteases"/>
    <property type="match status" value="1"/>
</dbReference>
<gene>
    <name evidence="1" type="ORF">EPI10_021079</name>
</gene>
<dbReference type="PANTHER" id="PTHR24559">
    <property type="entry name" value="TRANSPOSON TY3-I GAG-POL POLYPROTEIN"/>
    <property type="match status" value="1"/>
</dbReference>
<dbReference type="Gene3D" id="3.30.70.270">
    <property type="match status" value="1"/>
</dbReference>
<dbReference type="AlphaFoldDB" id="A0A5B6WIE4"/>
<protein>
    <submittedName>
        <fullName evidence="1">Retrovirus-related Pol polyprotein from transposon 17.6</fullName>
    </submittedName>
</protein>
<sequence>MLVRVDKLIFPANFIIPECEANKEVPIILGRPFLAIGRTLINVQKGELTMRVTDQQLTFNVFNAMKCADTNKKCHAIKIVDIIIQEEFNGSRRSFESLNLSDLFFKPPQPSIEVPPTLELKSLSVHLKYAYLGDNNKLPIALGWTIADIKGIIPAICMHKILLEDCHGKSIEQQRKLNPIMKEVVKKEIIKWLDAGIIYPISDSSWVSPVQCGVTVVRNDNNELIPICTVTGWTVCMDYRKLNKVTRKDHFPLPFIDQMLEKLTGKAFYCFLDGSLGYNQIAIAPTDQEKTTFTCPYGTFALR</sequence>
<dbReference type="Proteomes" id="UP000325315">
    <property type="component" value="Unassembled WGS sequence"/>
</dbReference>